<dbReference type="Proteomes" id="UP000002117">
    <property type="component" value="Segment"/>
</dbReference>
<keyword evidence="3" id="KW-1185">Reference proteome</keyword>
<dbReference type="EMBL" id="AY682195">
    <property type="protein sequence ID" value="AAV35892.1"/>
    <property type="molecule type" value="Genomic_DNA"/>
</dbReference>
<evidence type="ECO:0000313" key="2">
    <source>
        <dbReference type="EMBL" id="AAV35892.1"/>
    </source>
</evidence>
<evidence type="ECO:0000313" key="3">
    <source>
        <dbReference type="Proteomes" id="UP000002117"/>
    </source>
</evidence>
<dbReference type="KEGG" id="vg:3197416"/>
<accession>Q5ULP2</accession>
<reference evidence="2 3" key="1">
    <citation type="journal article" date="2004" name="J. Bacteriol.">
        <title>Lactobacillus plantarum bacteriophage LP65: a new member of the SPO1-like genus of the family Myoviridae.</title>
        <authorList>
            <person name="Chibani-Chennoufi S."/>
            <person name="Dillmann M.L."/>
            <person name="Marvin-Guy L."/>
            <person name="Rami-Shojaei S."/>
            <person name="Brussow H."/>
        </authorList>
    </citation>
    <scope>NUCLEOTIDE SEQUENCE</scope>
</reference>
<gene>
    <name evidence="2" type="ORF">orf72</name>
</gene>
<protein>
    <submittedName>
        <fullName evidence="2">Orf72</fullName>
    </submittedName>
</protein>
<sequence length="174" mass="20390">MARKLSKTFKITSRFYVIYGDYDPIYVGYTNRTVKQRFREHKEDKDFSDYDNVEVKELVDEKLSFDFTWNYEQTCENANKVSLREGQLVQQYDTQDSIFQKADKGGQTWATEKGFVKNNKDNPRFTGMSGVDIKACLKEEKTVTTWLGNFVGHMKPVEEVWLGSFVGSMKNKRR</sequence>
<dbReference type="Pfam" id="PF01541">
    <property type="entry name" value="GIY-YIG"/>
    <property type="match status" value="1"/>
</dbReference>
<dbReference type="RefSeq" id="YP_164707.1">
    <property type="nucleotide sequence ID" value="NC_006565.1"/>
</dbReference>
<dbReference type="OrthoDB" id="32097at10239"/>
<feature type="domain" description="GIY-YIG" evidence="1">
    <location>
        <begin position="15"/>
        <end position="92"/>
    </location>
</feature>
<evidence type="ECO:0000259" key="1">
    <source>
        <dbReference type="Pfam" id="PF01541"/>
    </source>
</evidence>
<dbReference type="InterPro" id="IPR000305">
    <property type="entry name" value="GIY-YIG_endonuc"/>
</dbReference>
<proteinExistence type="predicted"/>
<organism evidence="2 3">
    <name type="scientific">Lactobacillus phage LP65</name>
    <dbReference type="NCBI Taxonomy" id="2892344"/>
    <lineage>
        <taxon>Viruses</taxon>
        <taxon>Duplodnaviria</taxon>
        <taxon>Heunggongvirae</taxon>
        <taxon>Uroviricota</taxon>
        <taxon>Caudoviricetes</taxon>
        <taxon>Herelleviridae</taxon>
        <taxon>Salchichonvirus</taxon>
        <taxon>Salchichonvirus LP65</taxon>
    </lineage>
</organism>
<name>Q5ULP2_9CAUD</name>